<feature type="compositionally biased region" description="Basic and acidic residues" evidence="1">
    <location>
        <begin position="9"/>
        <end position="29"/>
    </location>
</feature>
<dbReference type="Proteomes" id="UP001189429">
    <property type="component" value="Unassembled WGS sequence"/>
</dbReference>
<organism evidence="2 3">
    <name type="scientific">Prorocentrum cordatum</name>
    <dbReference type="NCBI Taxonomy" id="2364126"/>
    <lineage>
        <taxon>Eukaryota</taxon>
        <taxon>Sar</taxon>
        <taxon>Alveolata</taxon>
        <taxon>Dinophyceae</taxon>
        <taxon>Prorocentrales</taxon>
        <taxon>Prorocentraceae</taxon>
        <taxon>Prorocentrum</taxon>
    </lineage>
</organism>
<comment type="caution">
    <text evidence="2">The sequence shown here is derived from an EMBL/GenBank/DDBJ whole genome shotgun (WGS) entry which is preliminary data.</text>
</comment>
<reference evidence="2" key="1">
    <citation type="submission" date="2023-10" db="EMBL/GenBank/DDBJ databases">
        <authorList>
            <person name="Chen Y."/>
            <person name="Shah S."/>
            <person name="Dougan E. K."/>
            <person name="Thang M."/>
            <person name="Chan C."/>
        </authorList>
    </citation>
    <scope>NUCLEOTIDE SEQUENCE [LARGE SCALE GENOMIC DNA]</scope>
</reference>
<dbReference type="EMBL" id="CAUYUJ010014553">
    <property type="protein sequence ID" value="CAK0843144.1"/>
    <property type="molecule type" value="Genomic_DNA"/>
</dbReference>
<feature type="region of interest" description="Disordered" evidence="1">
    <location>
        <begin position="1"/>
        <end position="31"/>
    </location>
</feature>
<evidence type="ECO:0008006" key="4">
    <source>
        <dbReference type="Google" id="ProtNLM"/>
    </source>
</evidence>
<name>A0ABN9TBS6_9DINO</name>
<keyword evidence="3" id="KW-1185">Reference proteome</keyword>
<proteinExistence type="predicted"/>
<protein>
    <recommendedName>
        <fullName evidence="4">Tubulin-specific chaperone A</fullName>
    </recommendedName>
</protein>
<evidence type="ECO:0000313" key="3">
    <source>
        <dbReference type="Proteomes" id="UP001189429"/>
    </source>
</evidence>
<evidence type="ECO:0000313" key="2">
    <source>
        <dbReference type="EMBL" id="CAK0843144.1"/>
    </source>
</evidence>
<sequence>MTEAETEEKDSQADYDKTIAGAKDKRMTDSKALTSKAAEKADLESDLQAAKGDSASTAKALMATDKYLSQLHAECDWLIQARWRISMQGRRRAVGRSTRSDRPRLC</sequence>
<evidence type="ECO:0000256" key="1">
    <source>
        <dbReference type="SAM" id="MobiDB-lite"/>
    </source>
</evidence>
<accession>A0ABN9TBS6</accession>
<gene>
    <name evidence="2" type="ORF">PCOR1329_LOCUS37577</name>
</gene>